<reference evidence="3" key="1">
    <citation type="journal article" date="2016" name="Genome Announc.">
        <title>Draft genome sequences of fungus Aspergillus calidoustus.</title>
        <authorList>
            <person name="Horn F."/>
            <person name="Linde J."/>
            <person name="Mattern D.J."/>
            <person name="Walther G."/>
            <person name="Guthke R."/>
            <person name="Scherlach K."/>
            <person name="Martin K."/>
            <person name="Brakhage A.A."/>
            <person name="Petzke L."/>
            <person name="Valiante V."/>
        </authorList>
    </citation>
    <scope>NUCLEOTIDE SEQUENCE [LARGE SCALE GENOMIC DNA]</scope>
    <source>
        <strain evidence="3">SF006504</strain>
    </source>
</reference>
<accession>A0A0U5HBT9</accession>
<dbReference type="Proteomes" id="UP000054771">
    <property type="component" value="Unassembled WGS sequence"/>
</dbReference>
<organism evidence="2 3">
    <name type="scientific">Aspergillus calidoustus</name>
    <dbReference type="NCBI Taxonomy" id="454130"/>
    <lineage>
        <taxon>Eukaryota</taxon>
        <taxon>Fungi</taxon>
        <taxon>Dikarya</taxon>
        <taxon>Ascomycota</taxon>
        <taxon>Pezizomycotina</taxon>
        <taxon>Eurotiomycetes</taxon>
        <taxon>Eurotiomycetidae</taxon>
        <taxon>Eurotiales</taxon>
        <taxon>Aspergillaceae</taxon>
        <taxon>Aspergillus</taxon>
        <taxon>Aspergillus subgen. Nidulantes</taxon>
    </lineage>
</organism>
<evidence type="ECO:0000313" key="2">
    <source>
        <dbReference type="EMBL" id="CEL11684.1"/>
    </source>
</evidence>
<dbReference type="EMBL" id="CDMC01000029">
    <property type="protein sequence ID" value="CEL11684.1"/>
    <property type="molecule type" value="Genomic_DNA"/>
</dbReference>
<evidence type="ECO:0000256" key="1">
    <source>
        <dbReference type="SAM" id="MobiDB-lite"/>
    </source>
</evidence>
<protein>
    <submittedName>
        <fullName evidence="2">Uncharacterized protein</fullName>
    </submittedName>
</protein>
<dbReference type="OrthoDB" id="3061561at2759"/>
<gene>
    <name evidence="2" type="ORF">ASPCAL14784</name>
</gene>
<sequence length="122" mass="13249">MAYTLGLAAIPADSASLESHYPPIKWMCIIAIAPEFGVTMAADEFWQAWKLTGRVGSPGFTVTHAFYALMGGFLIGVPVQNDGDTQLNEAEIQAATTESGQARSKRQNLGYHRHHPETVSKT</sequence>
<evidence type="ECO:0000313" key="3">
    <source>
        <dbReference type="Proteomes" id="UP000054771"/>
    </source>
</evidence>
<name>A0A0U5HBT9_ASPCI</name>
<proteinExistence type="predicted"/>
<dbReference type="AlphaFoldDB" id="A0A0U5HBT9"/>
<feature type="region of interest" description="Disordered" evidence="1">
    <location>
        <begin position="94"/>
        <end position="122"/>
    </location>
</feature>
<feature type="compositionally biased region" description="Basic residues" evidence="1">
    <location>
        <begin position="103"/>
        <end position="115"/>
    </location>
</feature>
<keyword evidence="3" id="KW-1185">Reference proteome</keyword>